<dbReference type="AlphaFoldDB" id="A0A5B7FEC4"/>
<proteinExistence type="predicted"/>
<comment type="caution">
    <text evidence="1">The sequence shown here is derived from an EMBL/GenBank/DDBJ whole genome shotgun (WGS) entry which is preliminary data.</text>
</comment>
<protein>
    <submittedName>
        <fullName evidence="1">Uncharacterized protein</fullName>
    </submittedName>
</protein>
<evidence type="ECO:0000313" key="1">
    <source>
        <dbReference type="EMBL" id="MPC45571.1"/>
    </source>
</evidence>
<gene>
    <name evidence="1" type="ORF">E2C01_039274</name>
</gene>
<dbReference type="Proteomes" id="UP000324222">
    <property type="component" value="Unassembled WGS sequence"/>
</dbReference>
<keyword evidence="2" id="KW-1185">Reference proteome</keyword>
<sequence length="85" mass="9553">MLGVRVRDGRSEAEFLGCGRDGWAELNVEINIKESKSLHSTVVSCGKAASFPTCMLMCPLRHRTHPLLALVAHTTFSSFLKYMWR</sequence>
<evidence type="ECO:0000313" key="2">
    <source>
        <dbReference type="Proteomes" id="UP000324222"/>
    </source>
</evidence>
<reference evidence="1 2" key="1">
    <citation type="submission" date="2019-05" db="EMBL/GenBank/DDBJ databases">
        <title>Another draft genome of Portunus trituberculatus and its Hox gene families provides insights of decapod evolution.</title>
        <authorList>
            <person name="Jeong J.-H."/>
            <person name="Song I."/>
            <person name="Kim S."/>
            <person name="Choi T."/>
            <person name="Kim D."/>
            <person name="Ryu S."/>
            <person name="Kim W."/>
        </authorList>
    </citation>
    <scope>NUCLEOTIDE SEQUENCE [LARGE SCALE GENOMIC DNA]</scope>
    <source>
        <tissue evidence="1">Muscle</tissue>
    </source>
</reference>
<organism evidence="1 2">
    <name type="scientific">Portunus trituberculatus</name>
    <name type="common">Swimming crab</name>
    <name type="synonym">Neptunus trituberculatus</name>
    <dbReference type="NCBI Taxonomy" id="210409"/>
    <lineage>
        <taxon>Eukaryota</taxon>
        <taxon>Metazoa</taxon>
        <taxon>Ecdysozoa</taxon>
        <taxon>Arthropoda</taxon>
        <taxon>Crustacea</taxon>
        <taxon>Multicrustacea</taxon>
        <taxon>Malacostraca</taxon>
        <taxon>Eumalacostraca</taxon>
        <taxon>Eucarida</taxon>
        <taxon>Decapoda</taxon>
        <taxon>Pleocyemata</taxon>
        <taxon>Brachyura</taxon>
        <taxon>Eubrachyura</taxon>
        <taxon>Portunoidea</taxon>
        <taxon>Portunidae</taxon>
        <taxon>Portuninae</taxon>
        <taxon>Portunus</taxon>
    </lineage>
</organism>
<accession>A0A5B7FEC4</accession>
<name>A0A5B7FEC4_PORTR</name>
<dbReference type="EMBL" id="VSRR010006790">
    <property type="protein sequence ID" value="MPC45571.1"/>
    <property type="molecule type" value="Genomic_DNA"/>
</dbReference>